<keyword evidence="4" id="KW-0489">Methyltransferase</keyword>
<comment type="caution">
    <text evidence="11">The sequence shown here is derived from an EMBL/GenBank/DDBJ whole genome shotgun (WGS) entry which is preliminary data.</text>
</comment>
<comment type="catalytic activity">
    <reaction evidence="8">
        <text>a 6-O-methyl-2'-deoxyguanosine in DNA + L-cysteinyl-[protein] = S-methyl-L-cysteinyl-[protein] + a 2'-deoxyguanosine in DNA</text>
        <dbReference type="Rhea" id="RHEA:24000"/>
        <dbReference type="Rhea" id="RHEA-COMP:10131"/>
        <dbReference type="Rhea" id="RHEA-COMP:10132"/>
        <dbReference type="Rhea" id="RHEA-COMP:11367"/>
        <dbReference type="Rhea" id="RHEA-COMP:11368"/>
        <dbReference type="ChEBI" id="CHEBI:29950"/>
        <dbReference type="ChEBI" id="CHEBI:82612"/>
        <dbReference type="ChEBI" id="CHEBI:85445"/>
        <dbReference type="ChEBI" id="CHEBI:85448"/>
        <dbReference type="EC" id="2.1.1.63"/>
    </reaction>
</comment>
<dbReference type="InterPro" id="IPR036631">
    <property type="entry name" value="MGMT_N_sf"/>
</dbReference>
<dbReference type="InterPro" id="IPR036217">
    <property type="entry name" value="MethylDNA_cys_MeTrfase_DNAb"/>
</dbReference>
<keyword evidence="5" id="KW-0808">Transferase</keyword>
<evidence type="ECO:0000256" key="5">
    <source>
        <dbReference type="ARBA" id="ARBA00022679"/>
    </source>
</evidence>
<dbReference type="GO" id="GO:0006281">
    <property type="term" value="P:DNA repair"/>
    <property type="evidence" value="ECO:0007669"/>
    <property type="project" value="UniProtKB-KW"/>
</dbReference>
<evidence type="ECO:0000259" key="10">
    <source>
        <dbReference type="Pfam" id="PF02870"/>
    </source>
</evidence>
<dbReference type="PROSITE" id="PS00374">
    <property type="entry name" value="MGMT"/>
    <property type="match status" value="1"/>
</dbReference>
<feature type="domain" description="Methylguanine DNA methyltransferase ribonuclease-like" evidence="10">
    <location>
        <begin position="6"/>
        <end position="74"/>
    </location>
</feature>
<dbReference type="InterPro" id="IPR036388">
    <property type="entry name" value="WH-like_DNA-bd_sf"/>
</dbReference>
<proteinExistence type="inferred from homology"/>
<evidence type="ECO:0000256" key="7">
    <source>
        <dbReference type="ARBA" id="ARBA00023204"/>
    </source>
</evidence>
<evidence type="ECO:0000256" key="8">
    <source>
        <dbReference type="ARBA" id="ARBA00049348"/>
    </source>
</evidence>
<dbReference type="Proteomes" id="UP001220670">
    <property type="component" value="Unassembled WGS sequence"/>
</dbReference>
<keyword evidence="6" id="KW-0227">DNA damage</keyword>
<comment type="similarity">
    <text evidence="2">Belongs to the MGMT family.</text>
</comment>
<evidence type="ECO:0000259" key="9">
    <source>
        <dbReference type="Pfam" id="PF01035"/>
    </source>
</evidence>
<organism evidence="11 12">
    <name type="scientific">Limosilactobacillus mucosae</name>
    <name type="common">Lactobacillus mucosae</name>
    <dbReference type="NCBI Taxonomy" id="97478"/>
    <lineage>
        <taxon>Bacteria</taxon>
        <taxon>Bacillati</taxon>
        <taxon>Bacillota</taxon>
        <taxon>Bacilli</taxon>
        <taxon>Lactobacillales</taxon>
        <taxon>Lactobacillaceae</taxon>
        <taxon>Limosilactobacillus</taxon>
    </lineage>
</organism>
<evidence type="ECO:0000256" key="4">
    <source>
        <dbReference type="ARBA" id="ARBA00022603"/>
    </source>
</evidence>
<dbReference type="SUPFAM" id="SSF46767">
    <property type="entry name" value="Methylated DNA-protein cysteine methyltransferase, C-terminal domain"/>
    <property type="match status" value="1"/>
</dbReference>
<dbReference type="Pfam" id="PF02870">
    <property type="entry name" value="Methyltransf_1N"/>
    <property type="match status" value="1"/>
</dbReference>
<evidence type="ECO:0000256" key="3">
    <source>
        <dbReference type="ARBA" id="ARBA00011918"/>
    </source>
</evidence>
<dbReference type="Pfam" id="PF01035">
    <property type="entry name" value="DNA_binding_1"/>
    <property type="match status" value="1"/>
</dbReference>
<evidence type="ECO:0000256" key="2">
    <source>
        <dbReference type="ARBA" id="ARBA00008711"/>
    </source>
</evidence>
<dbReference type="Gene3D" id="3.30.160.70">
    <property type="entry name" value="Methylated DNA-protein cysteine methyltransferase domain"/>
    <property type="match status" value="1"/>
</dbReference>
<dbReference type="InterPro" id="IPR014048">
    <property type="entry name" value="MethylDNA_cys_MeTrfase_DNA-bd"/>
</dbReference>
<dbReference type="PANTHER" id="PTHR10815:SF5">
    <property type="entry name" value="METHYLATED-DNA--PROTEIN-CYSTEINE METHYLTRANSFERASE"/>
    <property type="match status" value="1"/>
</dbReference>
<accession>A0AAJ1MBD6</accession>
<dbReference type="EC" id="2.1.1.63" evidence="3"/>
<gene>
    <name evidence="11" type="ORF">PO250_10545</name>
</gene>
<dbReference type="NCBIfam" id="TIGR00589">
    <property type="entry name" value="ogt"/>
    <property type="match status" value="1"/>
</dbReference>
<feature type="domain" description="Methylated-DNA-[protein]-cysteine S-methyltransferase DNA binding" evidence="9">
    <location>
        <begin position="80"/>
        <end position="164"/>
    </location>
</feature>
<dbReference type="FunFam" id="1.10.10.10:FF:000214">
    <property type="entry name" value="Methylated-DNA--protein-cysteine methyltransferase"/>
    <property type="match status" value="1"/>
</dbReference>
<dbReference type="GO" id="GO:0003908">
    <property type="term" value="F:methylated-DNA-[protein]-cysteine S-methyltransferase activity"/>
    <property type="evidence" value="ECO:0007669"/>
    <property type="project" value="UniProtKB-EC"/>
</dbReference>
<comment type="catalytic activity">
    <reaction evidence="1">
        <text>a 4-O-methyl-thymidine in DNA + L-cysteinyl-[protein] = a thymidine in DNA + S-methyl-L-cysteinyl-[protein]</text>
        <dbReference type="Rhea" id="RHEA:53428"/>
        <dbReference type="Rhea" id="RHEA-COMP:10131"/>
        <dbReference type="Rhea" id="RHEA-COMP:10132"/>
        <dbReference type="Rhea" id="RHEA-COMP:13555"/>
        <dbReference type="Rhea" id="RHEA-COMP:13556"/>
        <dbReference type="ChEBI" id="CHEBI:29950"/>
        <dbReference type="ChEBI" id="CHEBI:82612"/>
        <dbReference type="ChEBI" id="CHEBI:137386"/>
        <dbReference type="ChEBI" id="CHEBI:137387"/>
        <dbReference type="EC" id="2.1.1.63"/>
    </reaction>
</comment>
<dbReference type="EMBL" id="JAQONE010000027">
    <property type="protein sequence ID" value="MDC2830710.1"/>
    <property type="molecule type" value="Genomic_DNA"/>
</dbReference>
<keyword evidence="7" id="KW-0234">DNA repair</keyword>
<evidence type="ECO:0000313" key="12">
    <source>
        <dbReference type="Proteomes" id="UP001220670"/>
    </source>
</evidence>
<dbReference type="InterPro" id="IPR001497">
    <property type="entry name" value="MethylDNA_cys_MeTrfase_AS"/>
</dbReference>
<name>A0AAJ1MBD6_LIMMU</name>
<dbReference type="SUPFAM" id="SSF53155">
    <property type="entry name" value="Methylated DNA-protein cysteine methyltransferase domain"/>
    <property type="match status" value="1"/>
</dbReference>
<dbReference type="InterPro" id="IPR008332">
    <property type="entry name" value="MethylG_MeTrfase_N"/>
</dbReference>
<evidence type="ECO:0000256" key="1">
    <source>
        <dbReference type="ARBA" id="ARBA00001286"/>
    </source>
</evidence>
<dbReference type="RefSeq" id="WP_272208407.1">
    <property type="nucleotide sequence ID" value="NZ_JAQOMV010000004.1"/>
</dbReference>
<evidence type="ECO:0000313" key="11">
    <source>
        <dbReference type="EMBL" id="MDC2830710.1"/>
    </source>
</evidence>
<dbReference type="Gene3D" id="1.10.10.10">
    <property type="entry name" value="Winged helix-like DNA-binding domain superfamily/Winged helix DNA-binding domain"/>
    <property type="match status" value="1"/>
</dbReference>
<sequence>MIKYEYASPFGPMTMLASNGALYGLWFNDQKYFGAKYDLDQISVGKNTIIEQTLGWLDQYFTGQNPDPYAIPLTIQATPYRSHILKALHDVPTGSTITYQELAKKAAPDQSIAKGAARAVGGAVAHNPILILIPCHRVIGSNGSLTGYAGGTERKLALLRLEGIDF</sequence>
<protein>
    <recommendedName>
        <fullName evidence="3">methylated-DNA--[protein]-cysteine S-methyltransferase</fullName>
        <ecNumber evidence="3">2.1.1.63</ecNumber>
    </recommendedName>
</protein>
<dbReference type="CDD" id="cd06445">
    <property type="entry name" value="ATase"/>
    <property type="match status" value="1"/>
</dbReference>
<dbReference type="GO" id="GO:0032259">
    <property type="term" value="P:methylation"/>
    <property type="evidence" value="ECO:0007669"/>
    <property type="project" value="UniProtKB-KW"/>
</dbReference>
<dbReference type="AlphaFoldDB" id="A0AAJ1MBD6"/>
<reference evidence="11" key="1">
    <citation type="submission" date="2023-01" db="EMBL/GenBank/DDBJ databases">
        <title>Genome analysis of 13 Lactobacillus isolated from gut of wild boar.</title>
        <authorList>
            <person name="Papp P."/>
            <person name="Libisch B."/>
            <person name="Nagy T."/>
            <person name="Olasz F."/>
        </authorList>
    </citation>
    <scope>NUCLEOTIDE SEQUENCE</scope>
    <source>
        <strain evidence="11">F146</strain>
    </source>
</reference>
<evidence type="ECO:0000256" key="6">
    <source>
        <dbReference type="ARBA" id="ARBA00022763"/>
    </source>
</evidence>
<dbReference type="PANTHER" id="PTHR10815">
    <property type="entry name" value="METHYLATED-DNA--PROTEIN-CYSTEINE METHYLTRANSFERASE"/>
    <property type="match status" value="1"/>
</dbReference>